<evidence type="ECO:0000256" key="2">
    <source>
        <dbReference type="SAM" id="Phobius"/>
    </source>
</evidence>
<dbReference type="InterPro" id="IPR050922">
    <property type="entry name" value="LytR/CpsA/Psr_CW_biosynth"/>
</dbReference>
<dbReference type="InterPro" id="IPR004474">
    <property type="entry name" value="LytR_CpsA_psr"/>
</dbReference>
<feature type="domain" description="Cell envelope-related transcriptional attenuator" evidence="3">
    <location>
        <begin position="103"/>
        <end position="246"/>
    </location>
</feature>
<dbReference type="NCBIfam" id="TIGR00350">
    <property type="entry name" value="lytR_cpsA_psr"/>
    <property type="match status" value="1"/>
</dbReference>
<evidence type="ECO:0000259" key="3">
    <source>
        <dbReference type="Pfam" id="PF03816"/>
    </source>
</evidence>
<evidence type="ECO:0000313" key="4">
    <source>
        <dbReference type="EMBL" id="MFC4264474.1"/>
    </source>
</evidence>
<dbReference type="Gene3D" id="3.40.630.190">
    <property type="entry name" value="LCP protein"/>
    <property type="match status" value="1"/>
</dbReference>
<protein>
    <submittedName>
        <fullName evidence="4">LCP family protein</fullName>
    </submittedName>
</protein>
<comment type="caution">
    <text evidence="4">The sequence shown here is derived from an EMBL/GenBank/DDBJ whole genome shotgun (WGS) entry which is preliminary data.</text>
</comment>
<gene>
    <name evidence="4" type="ORF">ACFOW9_02540</name>
</gene>
<keyword evidence="2" id="KW-0472">Membrane</keyword>
<dbReference type="RefSeq" id="WP_230067653.1">
    <property type="nucleotide sequence ID" value="NZ_BAABLL010000001.1"/>
</dbReference>
<dbReference type="EMBL" id="JBHSCQ010000004">
    <property type="protein sequence ID" value="MFC4264474.1"/>
    <property type="molecule type" value="Genomic_DNA"/>
</dbReference>
<reference evidence="5" key="1">
    <citation type="journal article" date="2019" name="Int. J. Syst. Evol. Microbiol.">
        <title>The Global Catalogue of Microorganisms (GCM) 10K type strain sequencing project: providing services to taxonomists for standard genome sequencing and annotation.</title>
        <authorList>
            <consortium name="The Broad Institute Genomics Platform"/>
            <consortium name="The Broad Institute Genome Sequencing Center for Infectious Disease"/>
            <person name="Wu L."/>
            <person name="Ma J."/>
        </authorList>
    </citation>
    <scope>NUCLEOTIDE SEQUENCE [LARGE SCALE GENOMIC DNA]</scope>
    <source>
        <strain evidence="5">CGMCC 1.10698</strain>
    </source>
</reference>
<organism evidence="4 5">
    <name type="scientific">Arthrobacter cryoconiti</name>
    <dbReference type="NCBI Taxonomy" id="748907"/>
    <lineage>
        <taxon>Bacteria</taxon>
        <taxon>Bacillati</taxon>
        <taxon>Actinomycetota</taxon>
        <taxon>Actinomycetes</taxon>
        <taxon>Micrococcales</taxon>
        <taxon>Micrococcaceae</taxon>
        <taxon>Arthrobacter</taxon>
    </lineage>
</organism>
<accession>A0ABV8QWE1</accession>
<dbReference type="Pfam" id="PF03816">
    <property type="entry name" value="LytR_cpsA_psr"/>
    <property type="match status" value="1"/>
</dbReference>
<comment type="similarity">
    <text evidence="1">Belongs to the LytR/CpsA/Psr (LCP) family.</text>
</comment>
<feature type="transmembrane region" description="Helical" evidence="2">
    <location>
        <begin position="20"/>
        <end position="44"/>
    </location>
</feature>
<sequence>MSEEKVGPALNQRRSKTRRVIVLGVLAVFVIAAVVSAMFVYNLAHSFDTKTQKISQAFPNDASRPLKPTDGPASDAVNILMLGSDSRGDSLTLAKQGLPSNQRSDTMIWIHIPADRKNIFMMSIMRDTWVNIPGFGEAKINAAMAYGGVPLVVETLEGLFKSRIDHVAIVDFEGFKAITDALGGVTVDVPLPFTSYQSGVKFAQGPQKLNGDRALDFVRERYAFSDGDYQRVKDQQIFLKAVLNTVLTPANLANPAALTNLVTEFSPFVSVDQGLDSVTAGQLALSLRNIRGPDVLSFTLPTLGTGTSADGQSIVVRDDAAIAAIGSALSTDSLKAYLNTAGLG</sequence>
<dbReference type="PANTHER" id="PTHR33392">
    <property type="entry name" value="POLYISOPRENYL-TEICHOIC ACID--PEPTIDOGLYCAN TEICHOIC ACID TRANSFERASE TAGU"/>
    <property type="match status" value="1"/>
</dbReference>
<evidence type="ECO:0000256" key="1">
    <source>
        <dbReference type="ARBA" id="ARBA00006068"/>
    </source>
</evidence>
<keyword evidence="2" id="KW-0812">Transmembrane</keyword>
<evidence type="ECO:0000313" key="5">
    <source>
        <dbReference type="Proteomes" id="UP001595773"/>
    </source>
</evidence>
<dbReference type="PANTHER" id="PTHR33392:SF6">
    <property type="entry name" value="POLYISOPRENYL-TEICHOIC ACID--PEPTIDOGLYCAN TEICHOIC ACID TRANSFERASE TAGU"/>
    <property type="match status" value="1"/>
</dbReference>
<keyword evidence="2" id="KW-1133">Transmembrane helix</keyword>
<dbReference type="Proteomes" id="UP001595773">
    <property type="component" value="Unassembled WGS sequence"/>
</dbReference>
<proteinExistence type="inferred from homology"/>
<keyword evidence="5" id="KW-1185">Reference proteome</keyword>
<name>A0ABV8QWE1_9MICC</name>